<keyword evidence="1" id="KW-0732">Signal</keyword>
<proteinExistence type="predicted"/>
<protein>
    <recommendedName>
        <fullName evidence="4">Secreted protein</fullName>
    </recommendedName>
</protein>
<dbReference type="RefSeq" id="WP_095509278.1">
    <property type="nucleotide sequence ID" value="NZ_MQWD01000001.1"/>
</dbReference>
<dbReference type="AlphaFoldDB" id="A0A271IXG9"/>
<keyword evidence="3" id="KW-1185">Reference proteome</keyword>
<evidence type="ECO:0000313" key="3">
    <source>
        <dbReference type="Proteomes" id="UP000216339"/>
    </source>
</evidence>
<evidence type="ECO:0008006" key="4">
    <source>
        <dbReference type="Google" id="ProtNLM"/>
    </source>
</evidence>
<comment type="caution">
    <text evidence="2">The sequence shown here is derived from an EMBL/GenBank/DDBJ whole genome shotgun (WGS) entry which is preliminary data.</text>
</comment>
<feature type="signal peptide" evidence="1">
    <location>
        <begin position="1"/>
        <end position="17"/>
    </location>
</feature>
<evidence type="ECO:0000313" key="2">
    <source>
        <dbReference type="EMBL" id="PAP75638.1"/>
    </source>
</evidence>
<accession>A0A271IXG9</accession>
<name>A0A271IXG9_9BACT</name>
<dbReference type="Proteomes" id="UP000216339">
    <property type="component" value="Unassembled WGS sequence"/>
</dbReference>
<dbReference type="EMBL" id="MQWD01000001">
    <property type="protein sequence ID" value="PAP75638.1"/>
    <property type="molecule type" value="Genomic_DNA"/>
</dbReference>
<gene>
    <name evidence="2" type="ORF">BSZ37_03905</name>
</gene>
<sequence>MRRLLVLVALDGLCALAAPLLAPAVLPAAEPGPPPTAAYVEVAGVCVEDQAGGAGLGGRPVEMSRCVGGVALGGRASPQ</sequence>
<evidence type="ECO:0000256" key="1">
    <source>
        <dbReference type="SAM" id="SignalP"/>
    </source>
</evidence>
<organism evidence="2 3">
    <name type="scientific">Rubrivirga marina</name>
    <dbReference type="NCBI Taxonomy" id="1196024"/>
    <lineage>
        <taxon>Bacteria</taxon>
        <taxon>Pseudomonadati</taxon>
        <taxon>Rhodothermota</taxon>
        <taxon>Rhodothermia</taxon>
        <taxon>Rhodothermales</taxon>
        <taxon>Rubricoccaceae</taxon>
        <taxon>Rubrivirga</taxon>
    </lineage>
</organism>
<reference evidence="2 3" key="1">
    <citation type="submission" date="2016-11" db="EMBL/GenBank/DDBJ databases">
        <title>Study of marine rhodopsin-containing bacteria.</title>
        <authorList>
            <person name="Yoshizawa S."/>
            <person name="Kumagai Y."/>
            <person name="Kogure K."/>
        </authorList>
    </citation>
    <scope>NUCLEOTIDE SEQUENCE [LARGE SCALE GENOMIC DNA]</scope>
    <source>
        <strain evidence="2 3">SAORIC-28</strain>
    </source>
</reference>
<feature type="chain" id="PRO_5012741135" description="Secreted protein" evidence="1">
    <location>
        <begin position="18"/>
        <end position="79"/>
    </location>
</feature>